<dbReference type="PROSITE" id="PS50127">
    <property type="entry name" value="UBC_2"/>
    <property type="match status" value="1"/>
</dbReference>
<dbReference type="InterPro" id="IPR015368">
    <property type="entry name" value="UBA_C_fun"/>
</dbReference>
<protein>
    <submittedName>
        <fullName evidence="2">Amino-acid oxidase</fullName>
    </submittedName>
</protein>
<dbReference type="Gene3D" id="3.10.110.10">
    <property type="entry name" value="Ubiquitin Conjugating Enzyme"/>
    <property type="match status" value="1"/>
</dbReference>
<dbReference type="InterPro" id="IPR016135">
    <property type="entry name" value="UBQ-conjugating_enzyme/RWD"/>
</dbReference>
<dbReference type="SUPFAM" id="SSF54495">
    <property type="entry name" value="UBC-like"/>
    <property type="match status" value="1"/>
</dbReference>
<evidence type="ECO:0000259" key="1">
    <source>
        <dbReference type="PROSITE" id="PS50127"/>
    </source>
</evidence>
<sequence length="170" mass="19144">MEAIVNLLKQPNNSDSSINSVMNPEAQKMFKEDRTGFERKAQEWAVKFARAPDPEAKYAGYNRDLIQRYVDMGFGTDAVVEAFKAGPGNDKNVSQSLRKDGDMPTGLPFLPLQKEMSTRQFYMTKDQDWTASPEKEGNEDDVDMTYGATLAVLSLIESFHELGVNKNDTY</sequence>
<accession>A0A8H5IKH9</accession>
<dbReference type="SUPFAM" id="SSF46934">
    <property type="entry name" value="UBA-like"/>
    <property type="match status" value="1"/>
</dbReference>
<dbReference type="InterPro" id="IPR009060">
    <property type="entry name" value="UBA-like_sf"/>
</dbReference>
<dbReference type="InterPro" id="IPR000608">
    <property type="entry name" value="UBC"/>
</dbReference>
<gene>
    <name evidence="2" type="ORF">FMEXI_9804</name>
</gene>
<comment type="caution">
    <text evidence="2">The sequence shown here is derived from an EMBL/GenBank/DDBJ whole genome shotgun (WGS) entry which is preliminary data.</text>
</comment>
<evidence type="ECO:0000313" key="2">
    <source>
        <dbReference type="EMBL" id="KAF5537597.1"/>
    </source>
</evidence>
<feature type="domain" description="UBC core" evidence="1">
    <location>
        <begin position="1"/>
        <end position="50"/>
    </location>
</feature>
<organism evidence="2 3">
    <name type="scientific">Fusarium mexicanum</name>
    <dbReference type="NCBI Taxonomy" id="751941"/>
    <lineage>
        <taxon>Eukaryota</taxon>
        <taxon>Fungi</taxon>
        <taxon>Dikarya</taxon>
        <taxon>Ascomycota</taxon>
        <taxon>Pezizomycotina</taxon>
        <taxon>Sordariomycetes</taxon>
        <taxon>Hypocreomycetidae</taxon>
        <taxon>Hypocreales</taxon>
        <taxon>Nectriaceae</taxon>
        <taxon>Fusarium</taxon>
        <taxon>Fusarium fujikuroi species complex</taxon>
    </lineage>
</organism>
<evidence type="ECO:0000313" key="3">
    <source>
        <dbReference type="Proteomes" id="UP000522262"/>
    </source>
</evidence>
<proteinExistence type="predicted"/>
<dbReference type="EMBL" id="JAAOAM010000231">
    <property type="protein sequence ID" value="KAF5537597.1"/>
    <property type="molecule type" value="Genomic_DNA"/>
</dbReference>
<keyword evidence="3" id="KW-1185">Reference proteome</keyword>
<reference evidence="2 3" key="1">
    <citation type="submission" date="2020-05" db="EMBL/GenBank/DDBJ databases">
        <title>Identification and distribution of gene clusters putatively required for synthesis of sphingolipid metabolism inhibitors in phylogenetically diverse species of the filamentous fungus Fusarium.</title>
        <authorList>
            <person name="Kim H.-S."/>
            <person name="Busman M."/>
            <person name="Brown D.W."/>
            <person name="Divon H."/>
            <person name="Uhlig S."/>
            <person name="Proctor R.H."/>
        </authorList>
    </citation>
    <scope>NUCLEOTIDE SEQUENCE [LARGE SCALE GENOMIC DNA]</scope>
    <source>
        <strain evidence="2 3">NRRL 53147</strain>
    </source>
</reference>
<name>A0A8H5IKH9_9HYPO</name>
<dbReference type="Proteomes" id="UP000522262">
    <property type="component" value="Unassembled WGS sequence"/>
</dbReference>
<dbReference type="AlphaFoldDB" id="A0A8H5IKH9"/>
<dbReference type="Pfam" id="PF09288">
    <property type="entry name" value="UBA_3"/>
    <property type="match status" value="1"/>
</dbReference>